<keyword evidence="7" id="KW-1185">Reference proteome</keyword>
<feature type="domain" description="Pirin N-terminal" evidence="4">
    <location>
        <begin position="25"/>
        <end position="124"/>
    </location>
</feature>
<feature type="domain" description="Pirin C-terminal" evidence="5">
    <location>
        <begin position="178"/>
        <end position="277"/>
    </location>
</feature>
<name>A0A4R6PPS7_9GAMM</name>
<dbReference type="GO" id="GO:0046872">
    <property type="term" value="F:metal ion binding"/>
    <property type="evidence" value="ECO:0007669"/>
    <property type="project" value="UniProtKB-KW"/>
</dbReference>
<dbReference type="Pfam" id="PF02678">
    <property type="entry name" value="Pirin"/>
    <property type="match status" value="1"/>
</dbReference>
<sequence length="284" mass="31072">MSDKNKPAITGRFRGMPAQDGAGVKLTRVINQPGLKHQDPFLMLDEFRSDNPDDYIAGFPPHPHRGFCTLTYMLAGQMEHKDSVGNTGIVEAGGVQWMKAARGIIHAEMPKQEEGLMWGFQLWVNLPAAEKLSDPDWHDYPAATIPEISTPDSRIRVIAGDYADKTGPVSAPGREFLMLDVILQPHAKVSLPSQGQQQRLAYVYKGSIDLNGERVERGELLQLDTEAALTLTAQDEAGVVLLAAKPIGEPIAQYGPFVMNSSAEIEQAINDYQRGTLAANQKLA</sequence>
<dbReference type="AlphaFoldDB" id="A0A4R6PPS7"/>
<comment type="cofactor">
    <cofactor evidence="2">
        <name>Fe cation</name>
        <dbReference type="ChEBI" id="CHEBI:24875"/>
    </cofactor>
    <text evidence="2">Binds 1 Fe cation per subunit.</text>
</comment>
<evidence type="ECO:0008006" key="8">
    <source>
        <dbReference type="Google" id="ProtNLM"/>
    </source>
</evidence>
<evidence type="ECO:0000256" key="2">
    <source>
        <dbReference type="PIRSR" id="PIRSR006232-1"/>
    </source>
</evidence>
<accession>A0A4R6PPS7</accession>
<dbReference type="EMBL" id="SNXI01000001">
    <property type="protein sequence ID" value="TDP40478.1"/>
    <property type="molecule type" value="Genomic_DNA"/>
</dbReference>
<feature type="binding site" evidence="2">
    <location>
        <position position="62"/>
    </location>
    <ligand>
        <name>Fe cation</name>
        <dbReference type="ChEBI" id="CHEBI:24875"/>
    </ligand>
</feature>
<dbReference type="InterPro" id="IPR011051">
    <property type="entry name" value="RmlC_Cupin_sf"/>
</dbReference>
<gene>
    <name evidence="6" type="ORF">DEU29_10121</name>
</gene>
<dbReference type="PANTHER" id="PTHR13903">
    <property type="entry name" value="PIRIN-RELATED"/>
    <property type="match status" value="1"/>
</dbReference>
<organism evidence="6 7">
    <name type="scientific">Idiomarina aquatica</name>
    <dbReference type="NCBI Taxonomy" id="1327752"/>
    <lineage>
        <taxon>Bacteria</taxon>
        <taxon>Pseudomonadati</taxon>
        <taxon>Pseudomonadota</taxon>
        <taxon>Gammaproteobacteria</taxon>
        <taxon>Alteromonadales</taxon>
        <taxon>Idiomarinaceae</taxon>
        <taxon>Idiomarina</taxon>
    </lineage>
</organism>
<dbReference type="Pfam" id="PF05726">
    <property type="entry name" value="Pirin_C"/>
    <property type="match status" value="1"/>
</dbReference>
<dbReference type="PANTHER" id="PTHR13903:SF8">
    <property type="entry name" value="PIRIN"/>
    <property type="match status" value="1"/>
</dbReference>
<dbReference type="CDD" id="cd02909">
    <property type="entry name" value="cupin_pirin_N"/>
    <property type="match status" value="1"/>
</dbReference>
<protein>
    <recommendedName>
        <fullName evidence="8">Pirin N-terminal domain-containing protein</fullName>
    </recommendedName>
</protein>
<keyword evidence="2" id="KW-0479">Metal-binding</keyword>
<feature type="binding site" evidence="2">
    <location>
        <position position="106"/>
    </location>
    <ligand>
        <name>Fe cation</name>
        <dbReference type="ChEBI" id="CHEBI:24875"/>
    </ligand>
</feature>
<dbReference type="SUPFAM" id="SSF51182">
    <property type="entry name" value="RmlC-like cupins"/>
    <property type="match status" value="1"/>
</dbReference>
<keyword evidence="2" id="KW-0408">Iron</keyword>
<dbReference type="OrthoDB" id="9780903at2"/>
<dbReference type="InterPro" id="IPR003829">
    <property type="entry name" value="Pirin_N_dom"/>
</dbReference>
<dbReference type="CDD" id="cd02247">
    <property type="entry name" value="cupin_pirin_C"/>
    <property type="match status" value="1"/>
</dbReference>
<dbReference type="RefSeq" id="WP_133538166.1">
    <property type="nucleotide sequence ID" value="NZ_SNXI01000001.1"/>
</dbReference>
<evidence type="ECO:0000313" key="7">
    <source>
        <dbReference type="Proteomes" id="UP000295531"/>
    </source>
</evidence>
<proteinExistence type="inferred from homology"/>
<evidence type="ECO:0000256" key="3">
    <source>
        <dbReference type="RuleBase" id="RU003457"/>
    </source>
</evidence>
<evidence type="ECO:0000259" key="4">
    <source>
        <dbReference type="Pfam" id="PF02678"/>
    </source>
</evidence>
<dbReference type="InterPro" id="IPR008778">
    <property type="entry name" value="Pirin_C_dom"/>
</dbReference>
<dbReference type="InterPro" id="IPR014710">
    <property type="entry name" value="RmlC-like_jellyroll"/>
</dbReference>
<feature type="binding site" evidence="2">
    <location>
        <position position="64"/>
    </location>
    <ligand>
        <name>Fe cation</name>
        <dbReference type="ChEBI" id="CHEBI:24875"/>
    </ligand>
</feature>
<evidence type="ECO:0000313" key="6">
    <source>
        <dbReference type="EMBL" id="TDP40478.1"/>
    </source>
</evidence>
<reference evidence="6 7" key="1">
    <citation type="submission" date="2019-03" db="EMBL/GenBank/DDBJ databases">
        <title>Freshwater and sediment microbial communities from various areas in North America, analyzing microbe dynamics in response to fracking.</title>
        <authorList>
            <person name="Lamendella R."/>
        </authorList>
    </citation>
    <scope>NUCLEOTIDE SEQUENCE [LARGE SCALE GENOMIC DNA]</scope>
    <source>
        <strain evidence="6 7">18_TX</strain>
    </source>
</reference>
<feature type="binding site" evidence="2">
    <location>
        <position position="108"/>
    </location>
    <ligand>
        <name>Fe cation</name>
        <dbReference type="ChEBI" id="CHEBI:24875"/>
    </ligand>
</feature>
<dbReference type="InterPro" id="IPR012093">
    <property type="entry name" value="Pirin"/>
</dbReference>
<evidence type="ECO:0000259" key="5">
    <source>
        <dbReference type="Pfam" id="PF05726"/>
    </source>
</evidence>
<evidence type="ECO:0000256" key="1">
    <source>
        <dbReference type="ARBA" id="ARBA00008416"/>
    </source>
</evidence>
<comment type="similarity">
    <text evidence="1 3">Belongs to the pirin family.</text>
</comment>
<dbReference type="PIRSF" id="PIRSF006232">
    <property type="entry name" value="Pirin"/>
    <property type="match status" value="1"/>
</dbReference>
<dbReference type="Proteomes" id="UP000295531">
    <property type="component" value="Unassembled WGS sequence"/>
</dbReference>
<dbReference type="Gene3D" id="2.60.120.10">
    <property type="entry name" value="Jelly Rolls"/>
    <property type="match status" value="2"/>
</dbReference>
<comment type="caution">
    <text evidence="6">The sequence shown here is derived from an EMBL/GenBank/DDBJ whole genome shotgun (WGS) entry which is preliminary data.</text>
</comment>